<keyword evidence="2" id="KW-1185">Reference proteome</keyword>
<gene>
    <name evidence="1" type="ORF">SLEP1_g40872</name>
</gene>
<accession>A0AAV5L549</accession>
<comment type="caution">
    <text evidence="1">The sequence shown here is derived from an EMBL/GenBank/DDBJ whole genome shotgun (WGS) entry which is preliminary data.</text>
</comment>
<evidence type="ECO:0000313" key="2">
    <source>
        <dbReference type="Proteomes" id="UP001054252"/>
    </source>
</evidence>
<evidence type="ECO:0000313" key="1">
    <source>
        <dbReference type="EMBL" id="GKV32255.1"/>
    </source>
</evidence>
<proteinExistence type="predicted"/>
<dbReference type="Proteomes" id="UP001054252">
    <property type="component" value="Unassembled WGS sequence"/>
</dbReference>
<sequence>MAEKSKADQLALRCTSPRICRRGFETQICDEITFF</sequence>
<dbReference type="AlphaFoldDB" id="A0AAV5L549"/>
<dbReference type="EMBL" id="BPVZ01000094">
    <property type="protein sequence ID" value="GKV32255.1"/>
    <property type="molecule type" value="Genomic_DNA"/>
</dbReference>
<reference evidence="1 2" key="1">
    <citation type="journal article" date="2021" name="Commun. Biol.">
        <title>The genome of Shorea leprosula (Dipterocarpaceae) highlights the ecological relevance of drought in aseasonal tropical rainforests.</title>
        <authorList>
            <person name="Ng K.K.S."/>
            <person name="Kobayashi M.J."/>
            <person name="Fawcett J.A."/>
            <person name="Hatakeyama M."/>
            <person name="Paape T."/>
            <person name="Ng C.H."/>
            <person name="Ang C.C."/>
            <person name="Tnah L.H."/>
            <person name="Lee C.T."/>
            <person name="Nishiyama T."/>
            <person name="Sese J."/>
            <person name="O'Brien M.J."/>
            <person name="Copetti D."/>
            <person name="Mohd Noor M.I."/>
            <person name="Ong R.C."/>
            <person name="Putra M."/>
            <person name="Sireger I.Z."/>
            <person name="Indrioko S."/>
            <person name="Kosugi Y."/>
            <person name="Izuno A."/>
            <person name="Isagi Y."/>
            <person name="Lee S.L."/>
            <person name="Shimizu K.K."/>
        </authorList>
    </citation>
    <scope>NUCLEOTIDE SEQUENCE [LARGE SCALE GENOMIC DNA]</scope>
    <source>
        <strain evidence="1">214</strain>
    </source>
</reference>
<protein>
    <submittedName>
        <fullName evidence="1">Uncharacterized protein</fullName>
    </submittedName>
</protein>
<name>A0AAV5L549_9ROSI</name>
<organism evidence="1 2">
    <name type="scientific">Rubroshorea leprosula</name>
    <dbReference type="NCBI Taxonomy" id="152421"/>
    <lineage>
        <taxon>Eukaryota</taxon>
        <taxon>Viridiplantae</taxon>
        <taxon>Streptophyta</taxon>
        <taxon>Embryophyta</taxon>
        <taxon>Tracheophyta</taxon>
        <taxon>Spermatophyta</taxon>
        <taxon>Magnoliopsida</taxon>
        <taxon>eudicotyledons</taxon>
        <taxon>Gunneridae</taxon>
        <taxon>Pentapetalae</taxon>
        <taxon>rosids</taxon>
        <taxon>malvids</taxon>
        <taxon>Malvales</taxon>
        <taxon>Dipterocarpaceae</taxon>
        <taxon>Rubroshorea</taxon>
    </lineage>
</organism>